<keyword evidence="1" id="KW-0732">Signal</keyword>
<protein>
    <submittedName>
        <fullName evidence="2">Uncharacterized protein</fullName>
    </submittedName>
</protein>
<reference evidence="2" key="2">
    <citation type="journal article" date="2022" name="Microbiol. Resour. Announc.">
        <title>Metagenome Sequencing to Explore Phylogenomics of Terrestrial Cyanobacteria.</title>
        <authorList>
            <person name="Ward R.D."/>
            <person name="Stajich J.E."/>
            <person name="Johansen J.R."/>
            <person name="Huntemann M."/>
            <person name="Clum A."/>
            <person name="Foster B."/>
            <person name="Foster B."/>
            <person name="Roux S."/>
            <person name="Palaniappan K."/>
            <person name="Varghese N."/>
            <person name="Mukherjee S."/>
            <person name="Reddy T.B.K."/>
            <person name="Daum C."/>
            <person name="Copeland A."/>
            <person name="Chen I.A."/>
            <person name="Ivanova N.N."/>
            <person name="Kyrpides N.C."/>
            <person name="Shapiro N."/>
            <person name="Eloe-Fadrosh E.A."/>
            <person name="Pietrasiak N."/>
        </authorList>
    </citation>
    <scope>NUCLEOTIDE SEQUENCE</scope>
    <source>
        <strain evidence="2">CPER-KK1</strain>
    </source>
</reference>
<sequence length="206" mass="20799">MNIKHFPLHLGLGFALAIVGVVSHAPTAQAQSGNQSDTTGAIITTSDIVNGALVSSEGGELVIVYITRPIEDAVNGAASLVNQQLAAGNLPVLSTDTPTAIPLTIQQNLEVLVTANGNVSASAAQIESALVSAGADATLAANLVASLRGLNSGGTVDAAQFQAAIEAYNALINGSPDSFVIEIPEELRAIRSVLGILLNAGLALNQ</sequence>
<accession>A0A951UDR9</accession>
<organism evidence="2 3">
    <name type="scientific">Symplocastrum torsivum CPER-KK1</name>
    <dbReference type="NCBI Taxonomy" id="450513"/>
    <lineage>
        <taxon>Bacteria</taxon>
        <taxon>Bacillati</taxon>
        <taxon>Cyanobacteriota</taxon>
        <taxon>Cyanophyceae</taxon>
        <taxon>Oscillatoriophycideae</taxon>
        <taxon>Oscillatoriales</taxon>
        <taxon>Microcoleaceae</taxon>
        <taxon>Symplocastrum</taxon>
    </lineage>
</organism>
<dbReference type="EMBL" id="JAHHIF010000052">
    <property type="protein sequence ID" value="MBW4547981.1"/>
    <property type="molecule type" value="Genomic_DNA"/>
</dbReference>
<evidence type="ECO:0000256" key="1">
    <source>
        <dbReference type="SAM" id="SignalP"/>
    </source>
</evidence>
<feature type="signal peptide" evidence="1">
    <location>
        <begin position="1"/>
        <end position="30"/>
    </location>
</feature>
<name>A0A951UDR9_9CYAN</name>
<comment type="caution">
    <text evidence="2">The sequence shown here is derived from an EMBL/GenBank/DDBJ whole genome shotgun (WGS) entry which is preliminary data.</text>
</comment>
<dbReference type="AlphaFoldDB" id="A0A951UDR9"/>
<feature type="chain" id="PRO_5038014800" evidence="1">
    <location>
        <begin position="31"/>
        <end position="206"/>
    </location>
</feature>
<dbReference type="Proteomes" id="UP000753908">
    <property type="component" value="Unassembled WGS sequence"/>
</dbReference>
<evidence type="ECO:0000313" key="3">
    <source>
        <dbReference type="Proteomes" id="UP000753908"/>
    </source>
</evidence>
<evidence type="ECO:0000313" key="2">
    <source>
        <dbReference type="EMBL" id="MBW4547981.1"/>
    </source>
</evidence>
<reference evidence="2" key="1">
    <citation type="submission" date="2021-05" db="EMBL/GenBank/DDBJ databases">
        <authorList>
            <person name="Pietrasiak N."/>
            <person name="Ward R."/>
            <person name="Stajich J.E."/>
            <person name="Kurbessoian T."/>
        </authorList>
    </citation>
    <scope>NUCLEOTIDE SEQUENCE</scope>
    <source>
        <strain evidence="2">CPER-KK1</strain>
    </source>
</reference>
<proteinExistence type="predicted"/>
<gene>
    <name evidence="2" type="ORF">KME25_26595</name>
</gene>